<sequence>MVHNATSNTTQLLPWGWSITPQDDHLLLCPSASRILGTFALVNALVTALSIPFGNRVFLNWLTHRRFFKNPDSVDHRWTWIITVGLQLSANALVGYIFQRSPGYNANFKIWELMLFFTVRPRLSWIALTVLGLYERSSTRRQRRLHKTENSKDQPIPDRPWGSAAKSQAFAEVALQIMALYVMGTTVHFGARHGYYKLKTTTYKSLPLSAHLMYSGAMFYLVSGCLIIFYELCGLLMEYGDETHESRNEEDEHSGSILLFVWVNLTCTWMASWIFWAGFVRLAGNQYCPPKLYAQGSIWGAFSLFGIAIGAGAA</sequence>
<feature type="transmembrane region" description="Helical" evidence="2">
    <location>
        <begin position="110"/>
        <end position="134"/>
    </location>
</feature>
<keyword evidence="2" id="KW-0812">Transmembrane</keyword>
<dbReference type="OrthoDB" id="3525430at2759"/>
<keyword evidence="4" id="KW-1185">Reference proteome</keyword>
<gene>
    <name evidence="3" type="ORF">BCR34DRAFT_595761</name>
</gene>
<feature type="transmembrane region" description="Helical" evidence="2">
    <location>
        <begin position="211"/>
        <end position="236"/>
    </location>
</feature>
<dbReference type="AlphaFoldDB" id="A0A1Y2A9E5"/>
<dbReference type="Proteomes" id="UP000193144">
    <property type="component" value="Unassembled WGS sequence"/>
</dbReference>
<comment type="caution">
    <text evidence="3">The sequence shown here is derived from an EMBL/GenBank/DDBJ whole genome shotgun (WGS) entry which is preliminary data.</text>
</comment>
<keyword evidence="2" id="KW-1133">Transmembrane helix</keyword>
<reference evidence="3 4" key="1">
    <citation type="submission" date="2016-07" db="EMBL/GenBank/DDBJ databases">
        <title>Pervasive Adenine N6-methylation of Active Genes in Fungi.</title>
        <authorList>
            <consortium name="DOE Joint Genome Institute"/>
            <person name="Mondo S.J."/>
            <person name="Dannebaum R.O."/>
            <person name="Kuo R.C."/>
            <person name="Labutti K."/>
            <person name="Haridas S."/>
            <person name="Kuo A."/>
            <person name="Salamov A."/>
            <person name="Ahrendt S.R."/>
            <person name="Lipzen A."/>
            <person name="Sullivan W."/>
            <person name="Andreopoulos W.B."/>
            <person name="Clum A."/>
            <person name="Lindquist E."/>
            <person name="Daum C."/>
            <person name="Ramamoorthy G.K."/>
            <person name="Gryganskyi A."/>
            <person name="Culley D."/>
            <person name="Magnuson J.K."/>
            <person name="James T.Y."/>
            <person name="O'Malley M.A."/>
            <person name="Stajich J.E."/>
            <person name="Spatafora J.W."/>
            <person name="Visel A."/>
            <person name="Grigoriev I.V."/>
        </authorList>
    </citation>
    <scope>NUCLEOTIDE SEQUENCE [LARGE SCALE GENOMIC DNA]</scope>
    <source>
        <strain evidence="3 4">CBS 115471</strain>
    </source>
</reference>
<feature type="transmembrane region" description="Helical" evidence="2">
    <location>
        <begin position="35"/>
        <end position="58"/>
    </location>
</feature>
<feature type="transmembrane region" description="Helical" evidence="2">
    <location>
        <begin position="257"/>
        <end position="280"/>
    </location>
</feature>
<proteinExistence type="predicted"/>
<evidence type="ECO:0000313" key="3">
    <source>
        <dbReference type="EMBL" id="ORY18927.1"/>
    </source>
</evidence>
<accession>A0A1Y2A9E5</accession>
<feature type="transmembrane region" description="Helical" evidence="2">
    <location>
        <begin position="169"/>
        <end position="191"/>
    </location>
</feature>
<keyword evidence="2" id="KW-0472">Membrane</keyword>
<evidence type="ECO:0000256" key="1">
    <source>
        <dbReference type="SAM" id="MobiDB-lite"/>
    </source>
</evidence>
<organism evidence="3 4">
    <name type="scientific">Clohesyomyces aquaticus</name>
    <dbReference type="NCBI Taxonomy" id="1231657"/>
    <lineage>
        <taxon>Eukaryota</taxon>
        <taxon>Fungi</taxon>
        <taxon>Dikarya</taxon>
        <taxon>Ascomycota</taxon>
        <taxon>Pezizomycotina</taxon>
        <taxon>Dothideomycetes</taxon>
        <taxon>Pleosporomycetidae</taxon>
        <taxon>Pleosporales</taxon>
        <taxon>Lindgomycetaceae</taxon>
        <taxon>Clohesyomyces</taxon>
    </lineage>
</organism>
<name>A0A1Y2A9E5_9PLEO</name>
<evidence type="ECO:0000313" key="4">
    <source>
        <dbReference type="Proteomes" id="UP000193144"/>
    </source>
</evidence>
<protein>
    <submittedName>
        <fullName evidence="3">Uncharacterized protein</fullName>
    </submittedName>
</protein>
<evidence type="ECO:0000256" key="2">
    <source>
        <dbReference type="SAM" id="Phobius"/>
    </source>
</evidence>
<feature type="transmembrane region" description="Helical" evidence="2">
    <location>
        <begin position="78"/>
        <end position="98"/>
    </location>
</feature>
<feature type="transmembrane region" description="Helical" evidence="2">
    <location>
        <begin position="292"/>
        <end position="313"/>
    </location>
</feature>
<feature type="compositionally biased region" description="Basic and acidic residues" evidence="1">
    <location>
        <begin position="147"/>
        <end position="156"/>
    </location>
</feature>
<feature type="region of interest" description="Disordered" evidence="1">
    <location>
        <begin position="142"/>
        <end position="162"/>
    </location>
</feature>
<dbReference type="EMBL" id="MCFA01000004">
    <property type="protein sequence ID" value="ORY18927.1"/>
    <property type="molecule type" value="Genomic_DNA"/>
</dbReference>